<sequence>MTITQRHWLSERDVRDGVWADVKKNHGLGEGAPLVSVYGHECEWPQIPLAMSPLPAGSSPLWEELKALLIRAGWDRDVAEQGLLVIERQAARHMEEAGFPSEPGAALSRLETNRALSCVPKGHKRALVDFVCSERGYLWGRLQGISPANALALPGVQAALASLVWNKTRPKKTRTGTYSSLTMHSREDIPA</sequence>
<dbReference type="Proteomes" id="UP001589702">
    <property type="component" value="Unassembled WGS sequence"/>
</dbReference>
<evidence type="ECO:0000313" key="2">
    <source>
        <dbReference type="Proteomes" id="UP001589702"/>
    </source>
</evidence>
<organism evidence="1 2">
    <name type="scientific">Arthrobacter ramosus</name>
    <dbReference type="NCBI Taxonomy" id="1672"/>
    <lineage>
        <taxon>Bacteria</taxon>
        <taxon>Bacillati</taxon>
        <taxon>Actinomycetota</taxon>
        <taxon>Actinomycetes</taxon>
        <taxon>Micrococcales</taxon>
        <taxon>Micrococcaceae</taxon>
        <taxon>Arthrobacter</taxon>
    </lineage>
</organism>
<evidence type="ECO:0008006" key="3">
    <source>
        <dbReference type="Google" id="ProtNLM"/>
    </source>
</evidence>
<gene>
    <name evidence="1" type="ORF">ACFFP1_22955</name>
</gene>
<dbReference type="RefSeq" id="WP_234749281.1">
    <property type="nucleotide sequence ID" value="NZ_BAAAWN010000001.1"/>
</dbReference>
<accession>A0ABV5Y849</accession>
<proteinExistence type="predicted"/>
<comment type="caution">
    <text evidence="1">The sequence shown here is derived from an EMBL/GenBank/DDBJ whole genome shotgun (WGS) entry which is preliminary data.</text>
</comment>
<protein>
    <recommendedName>
        <fullName evidence="3">Transposase</fullName>
    </recommendedName>
</protein>
<name>A0ABV5Y849_ARTRM</name>
<reference evidence="1 2" key="1">
    <citation type="submission" date="2024-09" db="EMBL/GenBank/DDBJ databases">
        <authorList>
            <person name="Sun Q."/>
            <person name="Mori K."/>
        </authorList>
    </citation>
    <scope>NUCLEOTIDE SEQUENCE [LARGE SCALE GENOMIC DNA]</scope>
    <source>
        <strain evidence="1 2">JCM 1334</strain>
    </source>
</reference>
<keyword evidence="2" id="KW-1185">Reference proteome</keyword>
<dbReference type="EMBL" id="JBHMBC010000040">
    <property type="protein sequence ID" value="MFB9822337.1"/>
    <property type="molecule type" value="Genomic_DNA"/>
</dbReference>
<evidence type="ECO:0000313" key="1">
    <source>
        <dbReference type="EMBL" id="MFB9822337.1"/>
    </source>
</evidence>